<name>D0UWD7_9CAUD</name>
<dbReference type="PANTHER" id="PTHR39639:SF1">
    <property type="entry name" value="DUF262 DOMAIN-CONTAINING PROTEIN"/>
    <property type="match status" value="1"/>
</dbReference>
<accession>D0UWD7</accession>
<dbReference type="Pfam" id="PF03235">
    <property type="entry name" value="GmrSD_N"/>
    <property type="match status" value="1"/>
</dbReference>
<reference evidence="2 3" key="1">
    <citation type="journal article" date="2010" name="J. Bacteriol.">
        <title>Characterization of the replication, transfer, and plasmid/lytic phage cycle of the Streptomyces plasmid-phage pZL12.</title>
        <authorList>
            <person name="Zhong L."/>
            <person name="Cheng Q."/>
            <person name="Tian X."/>
            <person name="Zhao L."/>
            <person name="Qin Z."/>
        </authorList>
    </citation>
    <scope>NUCLEOTIDE SEQUENCE [LARGE SCALE GENOMIC DNA]</scope>
</reference>
<proteinExistence type="predicted"/>
<gene>
    <name evidence="2" type="ORF">pZL12.32</name>
</gene>
<dbReference type="EMBL" id="GQ919031">
    <property type="protein sequence ID" value="ACX71109.1"/>
    <property type="molecule type" value="Genomic_DNA"/>
</dbReference>
<evidence type="ECO:0000313" key="2">
    <source>
        <dbReference type="EMBL" id="ACX71109.1"/>
    </source>
</evidence>
<dbReference type="KEGG" id="vg:80142648"/>
<organism evidence="2 3">
    <name type="scientific">Streptomyces phage ZL12</name>
    <dbReference type="NCBI Taxonomy" id="2570911"/>
    <lineage>
        <taxon>Viruses</taxon>
        <taxon>Duplodnaviria</taxon>
        <taxon>Heunggongvirae</taxon>
        <taxon>Uroviricota</taxon>
        <taxon>Caudoviricetes</taxon>
        <taxon>Fuzanglongvirus</taxon>
        <taxon>Fuzanglongvirus ZL12</taxon>
    </lineage>
</organism>
<dbReference type="PANTHER" id="PTHR39639">
    <property type="entry name" value="CHROMOSOME 16, WHOLE GENOME SHOTGUN SEQUENCE"/>
    <property type="match status" value="1"/>
</dbReference>
<dbReference type="InterPro" id="IPR004919">
    <property type="entry name" value="GmrSD_N"/>
</dbReference>
<evidence type="ECO:0000259" key="1">
    <source>
        <dbReference type="Pfam" id="PF03235"/>
    </source>
</evidence>
<feature type="domain" description="GmrSD restriction endonucleases N-terminal" evidence="1">
    <location>
        <begin position="36"/>
        <end position="111"/>
    </location>
</feature>
<keyword evidence="3" id="KW-1185">Reference proteome</keyword>
<protein>
    <recommendedName>
        <fullName evidence="1">GmrSD restriction endonucleases N-terminal domain-containing protein</fullName>
    </recommendedName>
</protein>
<sequence length="197" mass="21752">MTRQTAAPLVHLSLSASDRQVRELARSFRETFGLDLQPPYQRGRVWSDDQKVALIRSWLTGTPTGVVIFNDRATTEWQAANGYDPTERGEPIYACIDGQQRISAAIDWFEDQVAVPASWFTADDVTIAEDTADGPYVRWSGLTLPRQRHFANRALLTVATARVATIQEEAAIYLLVNGGGTPQTDADMNNAARIANS</sequence>
<dbReference type="Proteomes" id="UP000298310">
    <property type="component" value="Segment"/>
</dbReference>
<evidence type="ECO:0000313" key="3">
    <source>
        <dbReference type="Proteomes" id="UP000298310"/>
    </source>
</evidence>